<comment type="caution">
    <text evidence="1">The sequence shown here is derived from an EMBL/GenBank/DDBJ whole genome shotgun (WGS) entry which is preliminary data.</text>
</comment>
<name>X1B0C4_9ZZZZ</name>
<accession>X1B0C4</accession>
<protein>
    <submittedName>
        <fullName evidence="1">Uncharacterized protein</fullName>
    </submittedName>
</protein>
<proteinExistence type="predicted"/>
<gene>
    <name evidence="1" type="ORF">S01H4_34683</name>
</gene>
<evidence type="ECO:0000313" key="1">
    <source>
        <dbReference type="EMBL" id="GAG74827.1"/>
    </source>
</evidence>
<sequence length="96" mass="11028">MKRTNREMTLRGTVSTIFNDQFTPFNIFEYSNVLDLSKAWKVKGYACWLQGYRTSFQASNDLSKASIESFLATDTNIKDTAIIFMNNSPEDNRQIA</sequence>
<reference evidence="1" key="1">
    <citation type="journal article" date="2014" name="Front. Microbiol.">
        <title>High frequency of phylogenetically diverse reductive dehalogenase-homologous genes in deep subseafloor sedimentary metagenomes.</title>
        <authorList>
            <person name="Kawai M."/>
            <person name="Futagami T."/>
            <person name="Toyoda A."/>
            <person name="Takaki Y."/>
            <person name="Nishi S."/>
            <person name="Hori S."/>
            <person name="Arai W."/>
            <person name="Tsubouchi T."/>
            <person name="Morono Y."/>
            <person name="Uchiyama I."/>
            <person name="Ito T."/>
            <person name="Fujiyama A."/>
            <person name="Inagaki F."/>
            <person name="Takami H."/>
        </authorList>
    </citation>
    <scope>NUCLEOTIDE SEQUENCE</scope>
    <source>
        <strain evidence="1">Expedition CK06-06</strain>
    </source>
</reference>
<dbReference type="AlphaFoldDB" id="X1B0C4"/>
<dbReference type="EMBL" id="BART01018367">
    <property type="protein sequence ID" value="GAG74827.1"/>
    <property type="molecule type" value="Genomic_DNA"/>
</dbReference>
<organism evidence="1">
    <name type="scientific">marine sediment metagenome</name>
    <dbReference type="NCBI Taxonomy" id="412755"/>
    <lineage>
        <taxon>unclassified sequences</taxon>
        <taxon>metagenomes</taxon>
        <taxon>ecological metagenomes</taxon>
    </lineage>
</organism>